<keyword evidence="4" id="KW-1003">Cell membrane</keyword>
<comment type="caution">
    <text evidence="12">The sequence shown here is derived from an EMBL/GenBank/DDBJ whole genome shotgun (WGS) entry which is preliminary data.</text>
</comment>
<accession>A0ABV6D8S9</accession>
<evidence type="ECO:0000256" key="4">
    <source>
        <dbReference type="ARBA" id="ARBA00022475"/>
    </source>
</evidence>
<evidence type="ECO:0000256" key="6">
    <source>
        <dbReference type="ARBA" id="ARBA00022692"/>
    </source>
</evidence>
<feature type="region of interest" description="Disordered" evidence="11">
    <location>
        <begin position="49"/>
        <end position="73"/>
    </location>
</feature>
<evidence type="ECO:0000256" key="11">
    <source>
        <dbReference type="SAM" id="MobiDB-lite"/>
    </source>
</evidence>
<keyword evidence="9 10" id="KW-0472">Membrane</keyword>
<evidence type="ECO:0000256" key="10">
    <source>
        <dbReference type="RuleBase" id="RU364125"/>
    </source>
</evidence>
<protein>
    <recommendedName>
        <fullName evidence="10">Flagellar protein FliL</fullName>
    </recommendedName>
</protein>
<evidence type="ECO:0000256" key="1">
    <source>
        <dbReference type="ARBA" id="ARBA00002254"/>
    </source>
</evidence>
<comment type="similarity">
    <text evidence="3 10">Belongs to the FliL family.</text>
</comment>
<keyword evidence="6 10" id="KW-0812">Transmembrane</keyword>
<reference evidence="12 13" key="1">
    <citation type="submission" date="2024-09" db="EMBL/GenBank/DDBJ databases">
        <authorList>
            <person name="Sun Q."/>
            <person name="Mori K."/>
        </authorList>
    </citation>
    <scope>NUCLEOTIDE SEQUENCE [LARGE SCALE GENOMIC DNA]</scope>
    <source>
        <strain evidence="12 13">CCM 8543</strain>
    </source>
</reference>
<evidence type="ECO:0000313" key="12">
    <source>
        <dbReference type="EMBL" id="MFC0209048.1"/>
    </source>
</evidence>
<gene>
    <name evidence="12" type="ORF">ACFFJ2_11635</name>
</gene>
<evidence type="ECO:0000313" key="13">
    <source>
        <dbReference type="Proteomes" id="UP001589755"/>
    </source>
</evidence>
<evidence type="ECO:0000256" key="9">
    <source>
        <dbReference type="ARBA" id="ARBA00023136"/>
    </source>
</evidence>
<dbReference type="Proteomes" id="UP001589755">
    <property type="component" value="Unassembled WGS sequence"/>
</dbReference>
<feature type="transmembrane region" description="Helical" evidence="10">
    <location>
        <begin position="16"/>
        <end position="36"/>
    </location>
</feature>
<dbReference type="RefSeq" id="WP_261519401.1">
    <property type="nucleotide sequence ID" value="NZ_JAODNW010000003.1"/>
</dbReference>
<comment type="function">
    <text evidence="1 10">Controls the rotational direction of flagella during chemotaxis.</text>
</comment>
<keyword evidence="7 10" id="KW-0283">Flagellar rotation</keyword>
<dbReference type="EMBL" id="JBHLXD010000017">
    <property type="protein sequence ID" value="MFC0209048.1"/>
    <property type="molecule type" value="Genomic_DNA"/>
</dbReference>
<evidence type="ECO:0000256" key="3">
    <source>
        <dbReference type="ARBA" id="ARBA00008281"/>
    </source>
</evidence>
<dbReference type="InterPro" id="IPR005503">
    <property type="entry name" value="FliL"/>
</dbReference>
<name>A0ABV6D8S9_9HYPH</name>
<keyword evidence="12" id="KW-0966">Cell projection</keyword>
<comment type="subcellular location">
    <subcellularLocation>
        <location evidence="10">Cell inner membrane</location>
    </subcellularLocation>
    <subcellularLocation>
        <location evidence="2">Cell membrane</location>
        <topology evidence="2">Single-pass membrane protein</topology>
    </subcellularLocation>
</comment>
<evidence type="ECO:0000256" key="8">
    <source>
        <dbReference type="ARBA" id="ARBA00022989"/>
    </source>
</evidence>
<evidence type="ECO:0000256" key="5">
    <source>
        <dbReference type="ARBA" id="ARBA00022500"/>
    </source>
</evidence>
<feature type="compositionally biased region" description="Basic and acidic residues" evidence="11">
    <location>
        <begin position="55"/>
        <end position="69"/>
    </location>
</feature>
<keyword evidence="13" id="KW-1185">Reference proteome</keyword>
<keyword evidence="8 10" id="KW-1133">Transmembrane helix</keyword>
<keyword evidence="12" id="KW-0969">Cilium</keyword>
<evidence type="ECO:0000256" key="2">
    <source>
        <dbReference type="ARBA" id="ARBA00004162"/>
    </source>
</evidence>
<keyword evidence="5 10" id="KW-0145">Chemotaxis</keyword>
<keyword evidence="10" id="KW-0997">Cell inner membrane</keyword>
<dbReference type="Pfam" id="PF03748">
    <property type="entry name" value="FliL"/>
    <property type="match status" value="1"/>
</dbReference>
<sequence length="169" mass="18257">MALVAQEEEKKKGAPLVVQLAALVAVTALAVGMGWFTGGYLERRQPAAPAAEPAPVKEEAGAADGEHGAKAPAGMPQSLVPLEPITTNLADPTEVWLRMELAILFDGEPDPVLAQAVHQDLFAFMRTVKLRQIESASGFQYLKADLRERARIRSDGRVVDVLVKTLLYE</sequence>
<evidence type="ECO:0000256" key="7">
    <source>
        <dbReference type="ARBA" id="ARBA00022779"/>
    </source>
</evidence>
<organism evidence="12 13">
    <name type="scientific">Chelativorans intermedius</name>
    <dbReference type="NCBI Taxonomy" id="515947"/>
    <lineage>
        <taxon>Bacteria</taxon>
        <taxon>Pseudomonadati</taxon>
        <taxon>Pseudomonadota</taxon>
        <taxon>Alphaproteobacteria</taxon>
        <taxon>Hyphomicrobiales</taxon>
        <taxon>Phyllobacteriaceae</taxon>
        <taxon>Chelativorans</taxon>
    </lineage>
</organism>
<keyword evidence="12" id="KW-0282">Flagellum</keyword>
<proteinExistence type="inferred from homology"/>